<evidence type="ECO:0000313" key="3">
    <source>
        <dbReference type="Proteomes" id="UP000717328"/>
    </source>
</evidence>
<organism evidence="2 3">
    <name type="scientific">Sphagnurus paluster</name>
    <dbReference type="NCBI Taxonomy" id="117069"/>
    <lineage>
        <taxon>Eukaryota</taxon>
        <taxon>Fungi</taxon>
        <taxon>Dikarya</taxon>
        <taxon>Basidiomycota</taxon>
        <taxon>Agaricomycotina</taxon>
        <taxon>Agaricomycetes</taxon>
        <taxon>Agaricomycetidae</taxon>
        <taxon>Agaricales</taxon>
        <taxon>Tricholomatineae</taxon>
        <taxon>Lyophyllaceae</taxon>
        <taxon>Sphagnurus</taxon>
    </lineage>
</organism>
<dbReference type="Pfam" id="PF17667">
    <property type="entry name" value="Pkinase_fungal"/>
    <property type="match status" value="2"/>
</dbReference>
<dbReference type="PANTHER" id="PTHR38248">
    <property type="entry name" value="FUNK1 6"/>
    <property type="match status" value="1"/>
</dbReference>
<name>A0A9P7FU49_9AGAR</name>
<dbReference type="EMBL" id="JABCKI010005861">
    <property type="protein sequence ID" value="KAG5637099.1"/>
    <property type="molecule type" value="Genomic_DNA"/>
</dbReference>
<gene>
    <name evidence="2" type="ORF">H0H81_005782</name>
</gene>
<accession>A0A9P7FU49</accession>
<sequence>MSNSSRHYVTAVHVDRSKVTLWYFDRACVFRTTTFDFIEDPHKLALVMYTLDHPKCCYGFDPFLVTRGALTNNGKTLKNLFGAELFFPLKSIGKDDERFRINGVLYQAGSLLGRGTSVYSVSRISSKRVETNLALKTSWLPAFGLCDAAFLLELRHALPRFNLVFEPTTLGVNWILNDWDMACVIGSCHNIVDDDSSAKGTYPFMAIDLLQDDPPPNTYAHDLESFFYVLVWAALHFDFRNDRRRPTRPIARLWESSPHDVATASKRLFLHDDIYRGSWDAEVLDDFRGLWSEWILPIRELFRYADDTGVATTFEEFVAFLTEN</sequence>
<reference evidence="2" key="1">
    <citation type="submission" date="2021-02" db="EMBL/GenBank/DDBJ databases">
        <authorList>
            <person name="Nieuwenhuis M."/>
            <person name="Van De Peppel L.J.J."/>
        </authorList>
    </citation>
    <scope>NUCLEOTIDE SEQUENCE</scope>
    <source>
        <strain evidence="2">D49</strain>
    </source>
</reference>
<reference evidence="2" key="2">
    <citation type="submission" date="2021-10" db="EMBL/GenBank/DDBJ databases">
        <title>Phylogenomics reveals ancestral predisposition of the termite-cultivated fungus Termitomyces towards a domesticated lifestyle.</title>
        <authorList>
            <person name="Auxier B."/>
            <person name="Grum-Grzhimaylo A."/>
            <person name="Cardenas M.E."/>
            <person name="Lodge J.D."/>
            <person name="Laessoe T."/>
            <person name="Pedersen O."/>
            <person name="Smith M.E."/>
            <person name="Kuyper T.W."/>
            <person name="Franco-Molano E.A."/>
            <person name="Baroni T.J."/>
            <person name="Aanen D.K."/>
        </authorList>
    </citation>
    <scope>NUCLEOTIDE SEQUENCE</scope>
    <source>
        <strain evidence="2">D49</strain>
    </source>
</reference>
<evidence type="ECO:0000313" key="2">
    <source>
        <dbReference type="EMBL" id="KAG5637099.1"/>
    </source>
</evidence>
<protein>
    <recommendedName>
        <fullName evidence="1">Fungal-type protein kinase domain-containing protein</fullName>
    </recommendedName>
</protein>
<proteinExistence type="predicted"/>
<dbReference type="InterPro" id="IPR040976">
    <property type="entry name" value="Pkinase_fungal"/>
</dbReference>
<dbReference type="AlphaFoldDB" id="A0A9P7FU49"/>
<evidence type="ECO:0000259" key="1">
    <source>
        <dbReference type="Pfam" id="PF17667"/>
    </source>
</evidence>
<comment type="caution">
    <text evidence="2">The sequence shown here is derived from an EMBL/GenBank/DDBJ whole genome shotgun (WGS) entry which is preliminary data.</text>
</comment>
<dbReference type="Proteomes" id="UP000717328">
    <property type="component" value="Unassembled WGS sequence"/>
</dbReference>
<dbReference type="PANTHER" id="PTHR38248:SF2">
    <property type="entry name" value="FUNK1 11"/>
    <property type="match status" value="1"/>
</dbReference>
<feature type="domain" description="Fungal-type protein kinase" evidence="1">
    <location>
        <begin position="172"/>
        <end position="233"/>
    </location>
</feature>
<feature type="domain" description="Fungal-type protein kinase" evidence="1">
    <location>
        <begin position="3"/>
        <end position="141"/>
    </location>
</feature>
<dbReference type="OrthoDB" id="5569250at2759"/>
<keyword evidence="3" id="KW-1185">Reference proteome</keyword>